<comment type="caution">
    <text evidence="2">The sequence shown here is derived from an EMBL/GenBank/DDBJ whole genome shotgun (WGS) entry which is preliminary data.</text>
</comment>
<dbReference type="AlphaFoldDB" id="A0A9D1CKJ3"/>
<dbReference type="EMBL" id="DVFU01000049">
    <property type="protein sequence ID" value="HIQ64563.1"/>
    <property type="molecule type" value="Genomic_DNA"/>
</dbReference>
<keyword evidence="1" id="KW-1133">Transmembrane helix</keyword>
<reference evidence="2" key="1">
    <citation type="submission" date="2020-10" db="EMBL/GenBank/DDBJ databases">
        <authorList>
            <person name="Gilroy R."/>
        </authorList>
    </citation>
    <scope>NUCLEOTIDE SEQUENCE</scope>
    <source>
        <strain evidence="2">CHK165-10780</strain>
    </source>
</reference>
<name>A0A9D1CKJ3_9FIRM</name>
<feature type="transmembrane region" description="Helical" evidence="1">
    <location>
        <begin position="216"/>
        <end position="235"/>
    </location>
</feature>
<reference evidence="2" key="2">
    <citation type="journal article" date="2021" name="PeerJ">
        <title>Extensive microbial diversity within the chicken gut microbiome revealed by metagenomics and culture.</title>
        <authorList>
            <person name="Gilroy R."/>
            <person name="Ravi A."/>
            <person name="Getino M."/>
            <person name="Pursley I."/>
            <person name="Horton D.L."/>
            <person name="Alikhan N.F."/>
            <person name="Baker D."/>
            <person name="Gharbi K."/>
            <person name="Hall N."/>
            <person name="Watson M."/>
            <person name="Adriaenssens E.M."/>
            <person name="Foster-Nyarko E."/>
            <person name="Jarju S."/>
            <person name="Secka A."/>
            <person name="Antonio M."/>
            <person name="Oren A."/>
            <person name="Chaudhuri R.R."/>
            <person name="La Ragione R."/>
            <person name="Hildebrand F."/>
            <person name="Pallen M.J."/>
        </authorList>
    </citation>
    <scope>NUCLEOTIDE SEQUENCE</scope>
    <source>
        <strain evidence="2">CHK165-10780</strain>
    </source>
</reference>
<accession>A0A9D1CKJ3</accession>
<protein>
    <submittedName>
        <fullName evidence="2">Uncharacterized protein</fullName>
    </submittedName>
</protein>
<feature type="transmembrane region" description="Helical" evidence="1">
    <location>
        <begin position="247"/>
        <end position="280"/>
    </location>
</feature>
<feature type="transmembrane region" description="Helical" evidence="1">
    <location>
        <begin position="107"/>
        <end position="129"/>
    </location>
</feature>
<gene>
    <name evidence="2" type="ORF">IAC85_02370</name>
</gene>
<feature type="transmembrane region" description="Helical" evidence="1">
    <location>
        <begin position="9"/>
        <end position="28"/>
    </location>
</feature>
<feature type="transmembrane region" description="Helical" evidence="1">
    <location>
        <begin position="180"/>
        <end position="204"/>
    </location>
</feature>
<organism evidence="2 3">
    <name type="scientific">Candidatus Faecenecus gallistercoris</name>
    <dbReference type="NCBI Taxonomy" id="2840793"/>
    <lineage>
        <taxon>Bacteria</taxon>
        <taxon>Bacillati</taxon>
        <taxon>Bacillota</taxon>
        <taxon>Bacillota incertae sedis</taxon>
        <taxon>Candidatus Faecenecus</taxon>
    </lineage>
</organism>
<evidence type="ECO:0000256" key="1">
    <source>
        <dbReference type="SAM" id="Phobius"/>
    </source>
</evidence>
<evidence type="ECO:0000313" key="2">
    <source>
        <dbReference type="EMBL" id="HIQ64563.1"/>
    </source>
</evidence>
<dbReference type="Proteomes" id="UP000886725">
    <property type="component" value="Unassembled WGS sequence"/>
</dbReference>
<keyword evidence="1" id="KW-0472">Membrane</keyword>
<feature type="transmembrane region" description="Helical" evidence="1">
    <location>
        <begin position="77"/>
        <end position="95"/>
    </location>
</feature>
<proteinExistence type="predicted"/>
<keyword evidence="1" id="KW-0812">Transmembrane</keyword>
<feature type="transmembrane region" description="Helical" evidence="1">
    <location>
        <begin position="145"/>
        <end position="168"/>
    </location>
</feature>
<feature type="transmembrane region" description="Helical" evidence="1">
    <location>
        <begin position="286"/>
        <end position="310"/>
    </location>
</feature>
<evidence type="ECO:0000313" key="3">
    <source>
        <dbReference type="Proteomes" id="UP000886725"/>
    </source>
</evidence>
<sequence>MRQKKKKKGFWFLGIGLWIGFVLFNSFVSSIHTSEIASFGKSIGILNGQVPYRDFLLSGLPLYHLLMSLFLLVSKTYQMYILVHSFFAVIAFYIITKITKKGHSLFFAFLLLARPSPFLFIACLLLAIIRMELERKKYYQIRYDYWIGALTAIVMLTNVWLGILLTIVLFQTNRNKKNRFLGWMIPIICWINSMLLTNSFSFFISQIGLLLPNLTVNLYSVFGIPLLLALGIERYRMRTLPNNKRILSIAMIMTLSVLITPSATTLFLSLLFALLYFLLAYREEEYGFFASVGGYMYLSALGCFAIIVMITNSYTVSSNLEGFQNTVLKKEEEESLIAVQETWKNAENTFMYSPSYPFWKEQETATNLYDLYDILLYYQDDFQTELNARCETSSCVFVISQDAPHLQVIENLQQSLIQSGYNQTTLFSFSIYETNEKDFS</sequence>